<name>A0A9W6RZ26_9ACTN</name>
<sequence length="102" mass="11069">MAPTGFTPPTNHGFVVIRDMRDGTRKVMVCDAVSDGEPQNVYAAHFKCTSVDVDPSVPLVTTSTGAYSKRVVEVYAERPGVVHVRALHQGENPIMDTIARAK</sequence>
<organism evidence="1 2">
    <name type="scientific">Actinoallomurus iriomotensis</name>
    <dbReference type="NCBI Taxonomy" id="478107"/>
    <lineage>
        <taxon>Bacteria</taxon>
        <taxon>Bacillati</taxon>
        <taxon>Actinomycetota</taxon>
        <taxon>Actinomycetes</taxon>
        <taxon>Streptosporangiales</taxon>
        <taxon>Thermomonosporaceae</taxon>
        <taxon>Actinoallomurus</taxon>
    </lineage>
</organism>
<protein>
    <submittedName>
        <fullName evidence="1">Uncharacterized protein</fullName>
    </submittedName>
</protein>
<reference evidence="1" key="1">
    <citation type="submission" date="2023-03" db="EMBL/GenBank/DDBJ databases">
        <title>Actinoallomurus iriomotensis NBRC 103684.</title>
        <authorList>
            <person name="Ichikawa N."/>
            <person name="Sato H."/>
            <person name="Tonouchi N."/>
        </authorList>
    </citation>
    <scope>NUCLEOTIDE SEQUENCE</scope>
    <source>
        <strain evidence="1">NBRC 103684</strain>
    </source>
</reference>
<dbReference type="Proteomes" id="UP001165074">
    <property type="component" value="Unassembled WGS sequence"/>
</dbReference>
<accession>A0A9W6RZ26</accession>
<evidence type="ECO:0000313" key="2">
    <source>
        <dbReference type="Proteomes" id="UP001165074"/>
    </source>
</evidence>
<comment type="caution">
    <text evidence="1">The sequence shown here is derived from an EMBL/GenBank/DDBJ whole genome shotgun (WGS) entry which is preliminary data.</text>
</comment>
<proteinExistence type="predicted"/>
<evidence type="ECO:0000313" key="1">
    <source>
        <dbReference type="EMBL" id="GLY84208.1"/>
    </source>
</evidence>
<keyword evidence="2" id="KW-1185">Reference proteome</keyword>
<dbReference type="EMBL" id="BSTK01000003">
    <property type="protein sequence ID" value="GLY84208.1"/>
    <property type="molecule type" value="Genomic_DNA"/>
</dbReference>
<dbReference type="AlphaFoldDB" id="A0A9W6RZ26"/>
<gene>
    <name evidence="1" type="ORF">Airi02_021370</name>
</gene>